<evidence type="ECO:0000256" key="2">
    <source>
        <dbReference type="ARBA" id="ARBA00022771"/>
    </source>
</evidence>
<reference evidence="6" key="1">
    <citation type="submission" date="2020-08" db="EMBL/GenBank/DDBJ databases">
        <title>Multicomponent nature underlies the extraordinary mechanical properties of spider dragline silk.</title>
        <authorList>
            <person name="Kono N."/>
            <person name="Nakamura H."/>
            <person name="Mori M."/>
            <person name="Yoshida Y."/>
            <person name="Ohtoshi R."/>
            <person name="Malay A.D."/>
            <person name="Moran D.A.P."/>
            <person name="Tomita M."/>
            <person name="Numata K."/>
            <person name="Arakawa K."/>
        </authorList>
    </citation>
    <scope>NUCLEOTIDE SEQUENCE</scope>
</reference>
<dbReference type="PROSITE" id="PS01358">
    <property type="entry name" value="ZF_RANBP2_1"/>
    <property type="match status" value="1"/>
</dbReference>
<proteinExistence type="predicted"/>
<dbReference type="AlphaFoldDB" id="A0A8X6Y838"/>
<dbReference type="GO" id="GO:0008270">
    <property type="term" value="F:zinc ion binding"/>
    <property type="evidence" value="ECO:0007669"/>
    <property type="project" value="UniProtKB-KW"/>
</dbReference>
<evidence type="ECO:0000313" key="7">
    <source>
        <dbReference type="Proteomes" id="UP000886998"/>
    </source>
</evidence>
<name>A0A8X6Y838_9ARAC</name>
<protein>
    <submittedName>
        <fullName evidence="6">RanBP2-type domain-containing protein</fullName>
    </submittedName>
</protein>
<feature type="region of interest" description="Disordered" evidence="4">
    <location>
        <begin position="38"/>
        <end position="88"/>
    </location>
</feature>
<dbReference type="SUPFAM" id="SSF90209">
    <property type="entry name" value="Ran binding protein zinc finger-like"/>
    <property type="match status" value="1"/>
</dbReference>
<evidence type="ECO:0000256" key="4">
    <source>
        <dbReference type="SAM" id="MobiDB-lite"/>
    </source>
</evidence>
<keyword evidence="2" id="KW-0863">Zinc-finger</keyword>
<gene>
    <name evidence="6" type="primary">AVEN_220764_1</name>
    <name evidence="6" type="ORF">TNIN_90041</name>
</gene>
<dbReference type="InterPro" id="IPR036443">
    <property type="entry name" value="Znf_RanBP2_sf"/>
</dbReference>
<feature type="region of interest" description="Disordered" evidence="4">
    <location>
        <begin position="125"/>
        <end position="197"/>
    </location>
</feature>
<dbReference type="SMART" id="SM00547">
    <property type="entry name" value="ZnF_RBZ"/>
    <property type="match status" value="1"/>
</dbReference>
<sequence>ENQIHVDCHLLFQKPQITHKKTSKLKDRETIKHADAAEIQASLSNMERRSSRDSNKSRYSDAEEIPGSPARRSSRDSNIDQTEQGESASVWIPNSSWQCKHCTFINPAGNRICQVCCKTATPEETTLMSSRPASASSRKQSLESSEMSSSSPEKRMEEEQNARKDTQDMAVLNSALDEAEKVRKLNPSLKEINDFAQ</sequence>
<evidence type="ECO:0000256" key="1">
    <source>
        <dbReference type="ARBA" id="ARBA00022723"/>
    </source>
</evidence>
<evidence type="ECO:0000256" key="3">
    <source>
        <dbReference type="ARBA" id="ARBA00022833"/>
    </source>
</evidence>
<keyword evidence="3" id="KW-0862">Zinc</keyword>
<keyword evidence="1" id="KW-0479">Metal-binding</keyword>
<feature type="compositionally biased region" description="Basic and acidic residues" evidence="4">
    <location>
        <begin position="46"/>
        <end position="61"/>
    </location>
</feature>
<dbReference type="Proteomes" id="UP000886998">
    <property type="component" value="Unassembled WGS sequence"/>
</dbReference>
<comment type="caution">
    <text evidence="6">The sequence shown here is derived from an EMBL/GenBank/DDBJ whole genome shotgun (WGS) entry which is preliminary data.</text>
</comment>
<accession>A0A8X6Y838</accession>
<organism evidence="6 7">
    <name type="scientific">Trichonephila inaurata madagascariensis</name>
    <dbReference type="NCBI Taxonomy" id="2747483"/>
    <lineage>
        <taxon>Eukaryota</taxon>
        <taxon>Metazoa</taxon>
        <taxon>Ecdysozoa</taxon>
        <taxon>Arthropoda</taxon>
        <taxon>Chelicerata</taxon>
        <taxon>Arachnida</taxon>
        <taxon>Araneae</taxon>
        <taxon>Araneomorphae</taxon>
        <taxon>Entelegynae</taxon>
        <taxon>Araneoidea</taxon>
        <taxon>Nephilidae</taxon>
        <taxon>Trichonephila</taxon>
        <taxon>Trichonephila inaurata</taxon>
    </lineage>
</organism>
<keyword evidence="7" id="KW-1185">Reference proteome</keyword>
<dbReference type="OrthoDB" id="9978677at2759"/>
<feature type="compositionally biased region" description="Basic and acidic residues" evidence="4">
    <location>
        <begin position="152"/>
        <end position="167"/>
    </location>
</feature>
<feature type="non-terminal residue" evidence="6">
    <location>
        <position position="1"/>
    </location>
</feature>
<evidence type="ECO:0000313" key="6">
    <source>
        <dbReference type="EMBL" id="GFY67433.1"/>
    </source>
</evidence>
<dbReference type="InterPro" id="IPR001876">
    <property type="entry name" value="Znf_RanBP2"/>
</dbReference>
<evidence type="ECO:0000259" key="5">
    <source>
        <dbReference type="PROSITE" id="PS01358"/>
    </source>
</evidence>
<dbReference type="EMBL" id="BMAV01016566">
    <property type="protein sequence ID" value="GFY67433.1"/>
    <property type="molecule type" value="Genomic_DNA"/>
</dbReference>
<feature type="domain" description="RanBP2-type" evidence="5">
    <location>
        <begin position="97"/>
        <end position="116"/>
    </location>
</feature>
<feature type="compositionally biased region" description="Low complexity" evidence="4">
    <location>
        <begin position="133"/>
        <end position="151"/>
    </location>
</feature>
<feature type="compositionally biased region" description="Polar residues" evidence="4">
    <location>
        <begin position="79"/>
        <end position="88"/>
    </location>
</feature>